<sequence length="374" mass="41493">MSIYQLAPSDFEKAAVVLADLAEWNVYLTAVLNQNSPGRIYIDDVTQPRSAFAVSIDCAYLAGDPHNDAFNAGVAKVLEATLLAGDRVNPADPELAICVDSPDWETALADILSHWRWPPNWGANHYYLLGKSRLDWRKKLPAGYKIAQLDAPLLAAQNARLPQTITDSIRIGWQGEANFLENGFGFVALNGDEIVCWCMADVTTGQACEIGIQTAVKHRRLGLAMAVTAATVEYCLQAGFNKIGWHCGADNPGSIGTAVNVGFVLERPYSFYSFYYNEAAHFIELGRIYFFDAQLYAEAAEMLEIAIEVGQDLEHYVYLLAARAWGWLENGRKAHHYLNLAIDHGFTDSDLLQNLPEFAFLQSKPAWQKLLGRL</sequence>
<accession>A0A3B0VQ29</accession>
<evidence type="ECO:0000313" key="2">
    <source>
        <dbReference type="EMBL" id="VAW33704.1"/>
    </source>
</evidence>
<dbReference type="PANTHER" id="PTHR31143:SF2">
    <property type="entry name" value="FR47-LIKE DOMAIN-CONTAINING PROTEIN-RELATED"/>
    <property type="match status" value="1"/>
</dbReference>
<name>A0A3B0VQ29_9ZZZZ</name>
<feature type="domain" description="N-acetyltransferase" evidence="1">
    <location>
        <begin position="144"/>
        <end position="284"/>
    </location>
</feature>
<protein>
    <recommendedName>
        <fullName evidence="1">N-acetyltransferase domain-containing protein</fullName>
    </recommendedName>
</protein>
<dbReference type="InterPro" id="IPR000182">
    <property type="entry name" value="GNAT_dom"/>
</dbReference>
<organism evidence="2">
    <name type="scientific">hydrothermal vent metagenome</name>
    <dbReference type="NCBI Taxonomy" id="652676"/>
    <lineage>
        <taxon>unclassified sequences</taxon>
        <taxon>metagenomes</taxon>
        <taxon>ecological metagenomes</taxon>
    </lineage>
</organism>
<dbReference type="InterPro" id="IPR016181">
    <property type="entry name" value="Acyl_CoA_acyltransferase"/>
</dbReference>
<dbReference type="InterPro" id="IPR042573">
    <property type="entry name" value="GNAT_acetyltra_N"/>
</dbReference>
<dbReference type="GO" id="GO:0016747">
    <property type="term" value="F:acyltransferase activity, transferring groups other than amino-acyl groups"/>
    <property type="evidence" value="ECO:0007669"/>
    <property type="project" value="InterPro"/>
</dbReference>
<dbReference type="Gene3D" id="3.40.630.30">
    <property type="match status" value="1"/>
</dbReference>
<evidence type="ECO:0000259" key="1">
    <source>
        <dbReference type="PROSITE" id="PS51186"/>
    </source>
</evidence>
<dbReference type="AlphaFoldDB" id="A0A3B0VQ29"/>
<dbReference type="InterPro" id="IPR027365">
    <property type="entry name" value="GNAT_acetyltra_YdfB-like"/>
</dbReference>
<dbReference type="SUPFAM" id="SSF55729">
    <property type="entry name" value="Acyl-CoA N-acyltransferases (Nat)"/>
    <property type="match status" value="1"/>
</dbReference>
<gene>
    <name evidence="2" type="ORF">MNBD_CHLOROFLEXI01-1136</name>
</gene>
<dbReference type="PROSITE" id="PS51186">
    <property type="entry name" value="GNAT"/>
    <property type="match status" value="1"/>
</dbReference>
<dbReference type="PANTHER" id="PTHR31143">
    <property type="match status" value="1"/>
</dbReference>
<dbReference type="Gene3D" id="3.40.630.110">
    <property type="entry name" value="GNAT acetyltransferase-like"/>
    <property type="match status" value="1"/>
</dbReference>
<proteinExistence type="predicted"/>
<reference evidence="2" key="1">
    <citation type="submission" date="2018-06" db="EMBL/GenBank/DDBJ databases">
        <authorList>
            <person name="Zhirakovskaya E."/>
        </authorList>
    </citation>
    <scope>NUCLEOTIDE SEQUENCE</scope>
</reference>
<dbReference type="Pfam" id="PF12746">
    <property type="entry name" value="GNAT_acetyltran"/>
    <property type="match status" value="1"/>
</dbReference>
<dbReference type="EMBL" id="UOEU01000475">
    <property type="protein sequence ID" value="VAW33704.1"/>
    <property type="molecule type" value="Genomic_DNA"/>
</dbReference>